<dbReference type="PANTHER" id="PTHR46797:SF1">
    <property type="entry name" value="METHYLPHOSPHONATE SYNTHASE"/>
    <property type="match status" value="1"/>
</dbReference>
<dbReference type="SMART" id="SM00530">
    <property type="entry name" value="HTH_XRE"/>
    <property type="match status" value="1"/>
</dbReference>
<dbReference type="AlphaFoldDB" id="A0A2M7B8X1"/>
<feature type="domain" description="HTH cro/C1-type" evidence="2">
    <location>
        <begin position="13"/>
        <end position="68"/>
    </location>
</feature>
<evidence type="ECO:0000259" key="2">
    <source>
        <dbReference type="PROSITE" id="PS50943"/>
    </source>
</evidence>
<dbReference type="PROSITE" id="PS50943">
    <property type="entry name" value="HTH_CROC1"/>
    <property type="match status" value="1"/>
</dbReference>
<dbReference type="CDD" id="cd00093">
    <property type="entry name" value="HTH_XRE"/>
    <property type="match status" value="1"/>
</dbReference>
<protein>
    <recommendedName>
        <fullName evidence="2">HTH cro/C1-type domain-containing protein</fullName>
    </recommendedName>
</protein>
<dbReference type="GO" id="GO:0005829">
    <property type="term" value="C:cytosol"/>
    <property type="evidence" value="ECO:0007669"/>
    <property type="project" value="TreeGrafter"/>
</dbReference>
<comment type="caution">
    <text evidence="3">The sequence shown here is derived from an EMBL/GenBank/DDBJ whole genome shotgun (WGS) entry which is preliminary data.</text>
</comment>
<organism evidence="3 4">
    <name type="scientific">Candidatus Tagabacteria bacterium CG03_land_8_20_14_0_80_41_22</name>
    <dbReference type="NCBI Taxonomy" id="1975020"/>
    <lineage>
        <taxon>Bacteria</taxon>
        <taxon>Candidatus Tagaibacteriota</taxon>
    </lineage>
</organism>
<sequence length="70" mass="7561">MAESSKSNLGKTVKKLRKKLGLSQEKLARLADVSNNTVVNIEAGKQDNPTIETLKKVANALQVGVDDLIK</sequence>
<proteinExistence type="predicted"/>
<accession>A0A2M7B8X1</accession>
<dbReference type="PANTHER" id="PTHR46797">
    <property type="entry name" value="HTH-TYPE TRANSCRIPTIONAL REGULATOR"/>
    <property type="match status" value="1"/>
</dbReference>
<dbReference type="GO" id="GO:0003677">
    <property type="term" value="F:DNA binding"/>
    <property type="evidence" value="ECO:0007669"/>
    <property type="project" value="UniProtKB-KW"/>
</dbReference>
<dbReference type="Proteomes" id="UP000228561">
    <property type="component" value="Unassembled WGS sequence"/>
</dbReference>
<name>A0A2M7B8X1_9BACT</name>
<dbReference type="InterPro" id="IPR050807">
    <property type="entry name" value="TransReg_Diox_bact_type"/>
</dbReference>
<gene>
    <name evidence="3" type="ORF">COS58_01905</name>
</gene>
<reference evidence="4" key="1">
    <citation type="submission" date="2017-09" db="EMBL/GenBank/DDBJ databases">
        <title>Depth-based differentiation of microbial function through sediment-hosted aquifers and enrichment of novel symbionts in the deep terrestrial subsurface.</title>
        <authorList>
            <person name="Probst A.J."/>
            <person name="Ladd B."/>
            <person name="Jarett J.K."/>
            <person name="Geller-Mcgrath D.E."/>
            <person name="Sieber C.M.K."/>
            <person name="Emerson J.B."/>
            <person name="Anantharaman K."/>
            <person name="Thomas B.C."/>
            <person name="Malmstrom R."/>
            <person name="Stieglmeier M."/>
            <person name="Klingl A."/>
            <person name="Woyke T."/>
            <person name="Ryan C.M."/>
            <person name="Banfield J.F."/>
        </authorList>
    </citation>
    <scope>NUCLEOTIDE SEQUENCE [LARGE SCALE GENOMIC DNA]</scope>
</reference>
<evidence type="ECO:0000313" key="4">
    <source>
        <dbReference type="Proteomes" id="UP000228561"/>
    </source>
</evidence>
<dbReference type="EMBL" id="PEVG01000022">
    <property type="protein sequence ID" value="PIU99530.1"/>
    <property type="molecule type" value="Genomic_DNA"/>
</dbReference>
<keyword evidence="1" id="KW-0238">DNA-binding</keyword>
<evidence type="ECO:0000313" key="3">
    <source>
        <dbReference type="EMBL" id="PIU99530.1"/>
    </source>
</evidence>
<dbReference type="GO" id="GO:0003700">
    <property type="term" value="F:DNA-binding transcription factor activity"/>
    <property type="evidence" value="ECO:0007669"/>
    <property type="project" value="TreeGrafter"/>
</dbReference>
<dbReference type="InterPro" id="IPR010982">
    <property type="entry name" value="Lambda_DNA-bd_dom_sf"/>
</dbReference>
<dbReference type="Pfam" id="PF01381">
    <property type="entry name" value="HTH_3"/>
    <property type="match status" value="1"/>
</dbReference>
<dbReference type="InterPro" id="IPR001387">
    <property type="entry name" value="Cro/C1-type_HTH"/>
</dbReference>
<dbReference type="Gene3D" id="1.10.260.40">
    <property type="entry name" value="lambda repressor-like DNA-binding domains"/>
    <property type="match status" value="1"/>
</dbReference>
<dbReference type="SUPFAM" id="SSF47413">
    <property type="entry name" value="lambda repressor-like DNA-binding domains"/>
    <property type="match status" value="1"/>
</dbReference>
<evidence type="ECO:0000256" key="1">
    <source>
        <dbReference type="ARBA" id="ARBA00023125"/>
    </source>
</evidence>